<evidence type="ECO:0000256" key="6">
    <source>
        <dbReference type="SAM" id="MobiDB-lite"/>
    </source>
</evidence>
<keyword evidence="4" id="KW-0378">Hydrolase</keyword>
<dbReference type="MEROPS" id="M24.017"/>
<reference evidence="8 9" key="1">
    <citation type="journal article" date="2007" name="Proc. Natl. Acad. Sci. U.S.A.">
        <title>The tiny eukaryote Ostreococcus provides genomic insights into the paradox of plankton speciation.</title>
        <authorList>
            <person name="Palenik B."/>
            <person name="Grimwood J."/>
            <person name="Aerts A."/>
            <person name="Rouze P."/>
            <person name="Salamov A."/>
            <person name="Putnam N."/>
            <person name="Dupont C."/>
            <person name="Jorgensen R."/>
            <person name="Derelle E."/>
            <person name="Rombauts S."/>
            <person name="Zhou K."/>
            <person name="Otillar R."/>
            <person name="Merchant S.S."/>
            <person name="Podell S."/>
            <person name="Gaasterland T."/>
            <person name="Napoli C."/>
            <person name="Gendler K."/>
            <person name="Manuell A."/>
            <person name="Tai V."/>
            <person name="Vallon O."/>
            <person name="Piganeau G."/>
            <person name="Jancek S."/>
            <person name="Heijde M."/>
            <person name="Jabbari K."/>
            <person name="Bowler C."/>
            <person name="Lohr M."/>
            <person name="Robbens S."/>
            <person name="Werner G."/>
            <person name="Dubchak I."/>
            <person name="Pazour G.J."/>
            <person name="Ren Q."/>
            <person name="Paulsen I."/>
            <person name="Delwiche C."/>
            <person name="Schmutz J."/>
            <person name="Rokhsar D."/>
            <person name="Van de Peer Y."/>
            <person name="Moreau H."/>
            <person name="Grigoriev I.V."/>
        </authorList>
    </citation>
    <scope>NUCLEOTIDE SEQUENCE [LARGE SCALE GENOMIC DNA]</scope>
    <source>
        <strain evidence="8 9">CCE9901</strain>
    </source>
</reference>
<evidence type="ECO:0000256" key="1">
    <source>
        <dbReference type="ARBA" id="ARBA00022438"/>
    </source>
</evidence>
<dbReference type="RefSeq" id="XP_001415725.1">
    <property type="nucleotide sequence ID" value="XM_001415688.1"/>
</dbReference>
<dbReference type="GO" id="GO:0006508">
    <property type="term" value="P:proteolysis"/>
    <property type="evidence" value="ECO:0007669"/>
    <property type="project" value="UniProtKB-KW"/>
</dbReference>
<evidence type="ECO:0000313" key="9">
    <source>
        <dbReference type="Proteomes" id="UP000001568"/>
    </source>
</evidence>
<evidence type="ECO:0000256" key="2">
    <source>
        <dbReference type="ARBA" id="ARBA00022670"/>
    </source>
</evidence>
<dbReference type="CDD" id="cd01086">
    <property type="entry name" value="MetAP1"/>
    <property type="match status" value="1"/>
</dbReference>
<dbReference type="KEGG" id="olu:OSTLU_4466"/>
<comment type="similarity">
    <text evidence="5">Belongs to the peptidase M24A family.</text>
</comment>
<dbReference type="HAMAP" id="MF_01974">
    <property type="entry name" value="MetAP_1"/>
    <property type="match status" value="1"/>
</dbReference>
<protein>
    <recommendedName>
        <fullName evidence="5">Methionine aminopeptidase</fullName>
        <ecNumber evidence="5">3.4.11.18</ecNumber>
    </recommendedName>
</protein>
<keyword evidence="9" id="KW-1185">Reference proteome</keyword>
<dbReference type="GO" id="GO:0046872">
    <property type="term" value="F:metal ion binding"/>
    <property type="evidence" value="ECO:0007669"/>
    <property type="project" value="UniProtKB-KW"/>
</dbReference>
<name>A4RQF5_OSTLU</name>
<proteinExistence type="inferred from homology"/>
<dbReference type="InterPro" id="IPR000994">
    <property type="entry name" value="Pept_M24"/>
</dbReference>
<feature type="non-terminal residue" evidence="8">
    <location>
        <position position="1"/>
    </location>
</feature>
<comment type="catalytic activity">
    <reaction evidence="5">
        <text>Release of N-terminal amino acids, preferentially methionine, from peptides and arylamides.</text>
        <dbReference type="EC" id="3.4.11.18"/>
    </reaction>
</comment>
<feature type="domain" description="Peptidase M24" evidence="7">
    <location>
        <begin position="66"/>
        <end position="296"/>
    </location>
</feature>
<dbReference type="PANTHER" id="PTHR43330">
    <property type="entry name" value="METHIONINE AMINOPEPTIDASE"/>
    <property type="match status" value="1"/>
</dbReference>
<keyword evidence="3 5" id="KW-0479">Metal-binding</keyword>
<dbReference type="SUPFAM" id="SSF55920">
    <property type="entry name" value="Creatinase/aminopeptidase"/>
    <property type="match status" value="1"/>
</dbReference>
<dbReference type="Pfam" id="PF00557">
    <property type="entry name" value="Peptidase_M24"/>
    <property type="match status" value="1"/>
</dbReference>
<keyword evidence="1 5" id="KW-0031">Aminopeptidase</keyword>
<feature type="region of interest" description="Disordered" evidence="6">
    <location>
        <begin position="1"/>
        <end position="41"/>
    </location>
</feature>
<dbReference type="NCBIfam" id="TIGR00500">
    <property type="entry name" value="met_pdase_I"/>
    <property type="match status" value="1"/>
</dbReference>
<keyword evidence="2 5" id="KW-0645">Protease</keyword>
<dbReference type="HOGENOM" id="CLU_015857_2_1_1"/>
<dbReference type="EC" id="3.4.11.18" evidence="5"/>
<dbReference type="InterPro" id="IPR036005">
    <property type="entry name" value="Creatinase/aminopeptidase-like"/>
</dbReference>
<evidence type="ECO:0000256" key="3">
    <source>
        <dbReference type="ARBA" id="ARBA00022723"/>
    </source>
</evidence>
<dbReference type="OrthoDB" id="3209743at2759"/>
<organism evidence="8 9">
    <name type="scientific">Ostreococcus lucimarinus (strain CCE9901)</name>
    <dbReference type="NCBI Taxonomy" id="436017"/>
    <lineage>
        <taxon>Eukaryota</taxon>
        <taxon>Viridiplantae</taxon>
        <taxon>Chlorophyta</taxon>
        <taxon>Mamiellophyceae</taxon>
        <taxon>Mamiellales</taxon>
        <taxon>Bathycoccaceae</taxon>
        <taxon>Ostreococcus</taxon>
    </lineage>
</organism>
<evidence type="ECO:0000259" key="7">
    <source>
        <dbReference type="Pfam" id="PF00557"/>
    </source>
</evidence>
<gene>
    <name evidence="8" type="ORF">OSTLU_4466</name>
</gene>
<dbReference type="PRINTS" id="PR00599">
    <property type="entry name" value="MAPEPTIDASE"/>
</dbReference>
<accession>A4RQF5</accession>
<sequence>KRSSRSGKMPTFAWTGKLRPRKTTAKRSYPSGLNPPDYASSGWPEEEFGSRFQSTVEVKPHEARQAMRAACSLARHVMDTVAWALEPGVTTEELDRICHAVTVGNGAYPSPLNYMGFPKSLCTSVNEVVCHGIPDARPLEDGDIVNLDITVRLNGYHGDLNETYYVGKGGAKSKAAQKLMDCTRKALEKAIAYCRPGRRFRDLGEIIAEEASRGGYASVKDFCGHGIGQLFHCAPNVPHYARNKAIGVMKEGMTFTIEPMFNESSSHKVVHWPDGWTAVTTNGARSAQYEHTLLITSDGVEVLTAR</sequence>
<feature type="non-terminal residue" evidence="8">
    <location>
        <position position="306"/>
    </location>
</feature>
<dbReference type="PROSITE" id="PS00680">
    <property type="entry name" value="MAP_1"/>
    <property type="match status" value="1"/>
</dbReference>
<dbReference type="OMA" id="SIKRPDW"/>
<dbReference type="PANTHER" id="PTHR43330:SF7">
    <property type="entry name" value="METHIONINE AMINOPEPTIDASE 1"/>
    <property type="match status" value="1"/>
</dbReference>
<dbReference type="eggNOG" id="KOG2738">
    <property type="taxonomic scope" value="Eukaryota"/>
</dbReference>
<dbReference type="Gene3D" id="3.90.230.10">
    <property type="entry name" value="Creatinase/methionine aminopeptidase superfamily"/>
    <property type="match status" value="1"/>
</dbReference>
<dbReference type="STRING" id="436017.A4RQF5"/>
<dbReference type="GeneID" id="5000010"/>
<dbReference type="EMBL" id="CP000581">
    <property type="protein sequence ID" value="ABO94017.1"/>
    <property type="molecule type" value="Genomic_DNA"/>
</dbReference>
<dbReference type="Proteomes" id="UP000001568">
    <property type="component" value="Chromosome 1"/>
</dbReference>
<evidence type="ECO:0000256" key="4">
    <source>
        <dbReference type="ARBA" id="ARBA00022801"/>
    </source>
</evidence>
<dbReference type="Gramene" id="ABO94017">
    <property type="protein sequence ID" value="ABO94017"/>
    <property type="gene ID" value="OSTLU_4466"/>
</dbReference>
<dbReference type="GO" id="GO:0005829">
    <property type="term" value="C:cytosol"/>
    <property type="evidence" value="ECO:0007669"/>
    <property type="project" value="TreeGrafter"/>
</dbReference>
<dbReference type="AlphaFoldDB" id="A4RQF5"/>
<dbReference type="InterPro" id="IPR002467">
    <property type="entry name" value="Pept_M24A_MAP1"/>
</dbReference>
<comment type="function">
    <text evidence="5">Cotranslationally removes the N-terminal methionine from nascent proteins. The N-terminal methionine is often cleaved when the second residue in the primary sequence is small and uncharged (Met-Ala-, Cys, Gly, Pro, Ser, Thr, or Val).</text>
</comment>
<dbReference type="GO" id="GO:0004239">
    <property type="term" value="F:initiator methionyl aminopeptidase activity"/>
    <property type="evidence" value="ECO:0007669"/>
    <property type="project" value="UniProtKB-EC"/>
</dbReference>
<comment type="cofactor">
    <cofactor evidence="5">
        <name>Co(2+)</name>
        <dbReference type="ChEBI" id="CHEBI:48828"/>
    </cofactor>
    <cofactor evidence="5">
        <name>Zn(2+)</name>
        <dbReference type="ChEBI" id="CHEBI:29105"/>
    </cofactor>
    <cofactor evidence="5">
        <name>Mn(2+)</name>
        <dbReference type="ChEBI" id="CHEBI:29035"/>
    </cofactor>
    <cofactor evidence="5">
        <name>Fe(2+)</name>
        <dbReference type="ChEBI" id="CHEBI:29033"/>
    </cofactor>
    <text evidence="5">Binds 2 divalent metal cations per subunit. Has a high-affinity and a low affinity metal-binding site. The true nature of the physiological cofactor is under debate. The enzyme is active with cobalt, zinc, manganese or divalent iron ions.</text>
</comment>
<dbReference type="GO" id="GO:0070006">
    <property type="term" value="F:metalloaminopeptidase activity"/>
    <property type="evidence" value="ECO:0007669"/>
    <property type="project" value="InterPro"/>
</dbReference>
<dbReference type="InterPro" id="IPR001714">
    <property type="entry name" value="Pept_M24_MAP"/>
</dbReference>
<evidence type="ECO:0000256" key="5">
    <source>
        <dbReference type="RuleBase" id="RU003653"/>
    </source>
</evidence>
<evidence type="ECO:0000313" key="8">
    <source>
        <dbReference type="EMBL" id="ABO94017.1"/>
    </source>
</evidence>